<dbReference type="PANTHER" id="PTHR24421">
    <property type="entry name" value="NITRATE/NITRITE SENSOR PROTEIN NARX-RELATED"/>
    <property type="match status" value="1"/>
</dbReference>
<dbReference type="InterPro" id="IPR011712">
    <property type="entry name" value="Sig_transdc_His_kin_sub3_dim/P"/>
</dbReference>
<feature type="transmembrane region" description="Helical" evidence="9">
    <location>
        <begin position="116"/>
        <end position="136"/>
    </location>
</feature>
<evidence type="ECO:0000259" key="10">
    <source>
        <dbReference type="Pfam" id="PF07730"/>
    </source>
</evidence>
<evidence type="ECO:0000256" key="4">
    <source>
        <dbReference type="ARBA" id="ARBA00022679"/>
    </source>
</evidence>
<keyword evidence="8" id="KW-0902">Two-component regulatory system</keyword>
<dbReference type="PANTHER" id="PTHR24421:SF10">
    <property type="entry name" value="NITRATE_NITRITE SENSOR PROTEIN NARQ"/>
    <property type="match status" value="1"/>
</dbReference>
<dbReference type="Proteomes" id="UP000437736">
    <property type="component" value="Unassembled WGS sequence"/>
</dbReference>
<evidence type="ECO:0000256" key="8">
    <source>
        <dbReference type="ARBA" id="ARBA00023012"/>
    </source>
</evidence>
<feature type="transmembrane region" description="Helical" evidence="9">
    <location>
        <begin position="14"/>
        <end position="33"/>
    </location>
</feature>
<evidence type="ECO:0000256" key="7">
    <source>
        <dbReference type="ARBA" id="ARBA00022840"/>
    </source>
</evidence>
<keyword evidence="3" id="KW-0597">Phosphoprotein</keyword>
<organism evidence="11 12">
    <name type="scientific">Acidiferrimicrobium australe</name>
    <dbReference type="NCBI Taxonomy" id="2664430"/>
    <lineage>
        <taxon>Bacteria</taxon>
        <taxon>Bacillati</taxon>
        <taxon>Actinomycetota</taxon>
        <taxon>Acidimicrobiia</taxon>
        <taxon>Acidimicrobiales</taxon>
        <taxon>Acidimicrobiaceae</taxon>
        <taxon>Acidiferrimicrobium</taxon>
    </lineage>
</organism>
<sequence>MAPDEGDFFDRTRWGWHALFAAVAALAASFLAVDGAAAWVPLLAALVAAYVAAFVWPGGGCWAAGRLPEPWDAALRLAYLAVAYSVVGILAWVDPNALVLLFILFPQTFLTLDLRWAVVATFVLTAIYTLVLLARAHWSAQALRLEGVGGVVTAVFAIAVGAFITGLVHQGEQRRRLIAELTATQSERDEAKRAADVAAERERLAREIHDTLAQDFTSVVMLAQAARAALAGGDPDAADRRLGQIADA</sequence>
<evidence type="ECO:0000256" key="5">
    <source>
        <dbReference type="ARBA" id="ARBA00022741"/>
    </source>
</evidence>
<keyword evidence="7" id="KW-0067">ATP-binding</keyword>
<evidence type="ECO:0000313" key="11">
    <source>
        <dbReference type="EMBL" id="MST33924.1"/>
    </source>
</evidence>
<name>A0ABW9QWV6_9ACTN</name>
<dbReference type="EMBL" id="WJHE01000773">
    <property type="protein sequence ID" value="MST33924.1"/>
    <property type="molecule type" value="Genomic_DNA"/>
</dbReference>
<feature type="transmembrane region" description="Helical" evidence="9">
    <location>
        <begin position="77"/>
        <end position="104"/>
    </location>
</feature>
<evidence type="ECO:0000256" key="9">
    <source>
        <dbReference type="SAM" id="Phobius"/>
    </source>
</evidence>
<proteinExistence type="predicted"/>
<dbReference type="Gene3D" id="1.20.5.1930">
    <property type="match status" value="1"/>
</dbReference>
<evidence type="ECO:0000256" key="3">
    <source>
        <dbReference type="ARBA" id="ARBA00022553"/>
    </source>
</evidence>
<protein>
    <recommendedName>
        <fullName evidence="2">histidine kinase</fullName>
        <ecNumber evidence="2">2.7.13.3</ecNumber>
    </recommendedName>
</protein>
<evidence type="ECO:0000256" key="1">
    <source>
        <dbReference type="ARBA" id="ARBA00000085"/>
    </source>
</evidence>
<accession>A0ABW9QWV6</accession>
<reference evidence="11 12" key="1">
    <citation type="submission" date="2019-11" db="EMBL/GenBank/DDBJ databases">
        <title>Acidiferrimicrobium australis gen. nov., sp. nov., an acidophilic and obligately heterotrophic, member of the Actinobacteria that catalyses dissimilatory oxido- reduction of iron isolated from metal-rich acidic water in Chile.</title>
        <authorList>
            <person name="Gonzalez D."/>
            <person name="Huber K."/>
            <person name="Hedrich S."/>
            <person name="Rojas-Villalobos C."/>
            <person name="Quatrini R."/>
            <person name="Dinamarca M.A."/>
            <person name="Schwarz A."/>
            <person name="Canales C."/>
            <person name="Nancucheo I."/>
        </authorList>
    </citation>
    <scope>NUCLEOTIDE SEQUENCE [LARGE SCALE GENOMIC DNA]</scope>
    <source>
        <strain evidence="11 12">USS-CCA1</strain>
    </source>
</reference>
<keyword evidence="9" id="KW-0472">Membrane</keyword>
<keyword evidence="9" id="KW-0812">Transmembrane</keyword>
<evidence type="ECO:0000256" key="6">
    <source>
        <dbReference type="ARBA" id="ARBA00022777"/>
    </source>
</evidence>
<dbReference type="EC" id="2.7.13.3" evidence="2"/>
<comment type="caution">
    <text evidence="11">The sequence shown here is derived from an EMBL/GenBank/DDBJ whole genome shotgun (WGS) entry which is preliminary data.</text>
</comment>
<dbReference type="Pfam" id="PF07730">
    <property type="entry name" value="HisKA_3"/>
    <property type="match status" value="1"/>
</dbReference>
<feature type="domain" description="Signal transduction histidine kinase subgroup 3 dimerisation and phosphoacceptor" evidence="10">
    <location>
        <begin position="200"/>
        <end position="247"/>
    </location>
</feature>
<evidence type="ECO:0000313" key="12">
    <source>
        <dbReference type="Proteomes" id="UP000437736"/>
    </source>
</evidence>
<keyword evidence="12" id="KW-1185">Reference proteome</keyword>
<keyword evidence="9" id="KW-1133">Transmembrane helix</keyword>
<keyword evidence="5" id="KW-0547">Nucleotide-binding</keyword>
<dbReference type="InterPro" id="IPR050482">
    <property type="entry name" value="Sensor_HK_TwoCompSys"/>
</dbReference>
<evidence type="ECO:0000256" key="2">
    <source>
        <dbReference type="ARBA" id="ARBA00012438"/>
    </source>
</evidence>
<comment type="catalytic activity">
    <reaction evidence="1">
        <text>ATP + protein L-histidine = ADP + protein N-phospho-L-histidine.</text>
        <dbReference type="EC" id="2.7.13.3"/>
    </reaction>
</comment>
<keyword evidence="6" id="KW-0418">Kinase</keyword>
<gene>
    <name evidence="11" type="ORF">GHK86_14500</name>
</gene>
<feature type="transmembrane region" description="Helical" evidence="9">
    <location>
        <begin position="148"/>
        <end position="168"/>
    </location>
</feature>
<feature type="non-terminal residue" evidence="11">
    <location>
        <position position="248"/>
    </location>
</feature>
<keyword evidence="4" id="KW-0808">Transferase</keyword>
<feature type="transmembrane region" description="Helical" evidence="9">
    <location>
        <begin position="40"/>
        <end position="65"/>
    </location>
</feature>